<evidence type="ECO:0000256" key="7">
    <source>
        <dbReference type="ARBA" id="ARBA00022475"/>
    </source>
</evidence>
<protein>
    <recommendedName>
        <fullName evidence="5">Sec translocon accessory complex subunit YajC</fullName>
    </recommendedName>
</protein>
<gene>
    <name evidence="14" type="primary">yajC</name>
    <name evidence="14" type="ORF">DLJ53_18240</name>
</gene>
<dbReference type="GO" id="GO:0005886">
    <property type="term" value="C:plasma membrane"/>
    <property type="evidence" value="ECO:0007669"/>
    <property type="project" value="UniProtKB-SubCell"/>
</dbReference>
<keyword evidence="7" id="KW-1003">Cell membrane</keyword>
<evidence type="ECO:0000256" key="12">
    <source>
        <dbReference type="ARBA" id="ARBA00023136"/>
    </source>
</evidence>
<evidence type="ECO:0000256" key="1">
    <source>
        <dbReference type="ARBA" id="ARBA00002061"/>
    </source>
</evidence>
<evidence type="ECO:0000256" key="4">
    <source>
        <dbReference type="ARBA" id="ARBA00011718"/>
    </source>
</evidence>
<dbReference type="GO" id="GO:0015031">
    <property type="term" value="P:protein transport"/>
    <property type="evidence" value="ECO:0007669"/>
    <property type="project" value="UniProtKB-KW"/>
</dbReference>
<keyword evidence="15" id="KW-1185">Reference proteome</keyword>
<keyword evidence="10 13" id="KW-1133">Transmembrane helix</keyword>
<feature type="transmembrane region" description="Helical" evidence="13">
    <location>
        <begin position="20"/>
        <end position="39"/>
    </location>
</feature>
<evidence type="ECO:0000256" key="2">
    <source>
        <dbReference type="ARBA" id="ARBA00004162"/>
    </source>
</evidence>
<dbReference type="EMBL" id="QHHQ01000004">
    <property type="protein sequence ID" value="RAH99706.1"/>
    <property type="molecule type" value="Genomic_DNA"/>
</dbReference>
<dbReference type="Proteomes" id="UP000249590">
    <property type="component" value="Unassembled WGS sequence"/>
</dbReference>
<keyword evidence="11" id="KW-0811">Translocation</keyword>
<keyword evidence="6" id="KW-0813">Transport</keyword>
<evidence type="ECO:0000256" key="8">
    <source>
        <dbReference type="ARBA" id="ARBA00022692"/>
    </source>
</evidence>
<evidence type="ECO:0000256" key="3">
    <source>
        <dbReference type="ARBA" id="ARBA00006742"/>
    </source>
</evidence>
<evidence type="ECO:0000313" key="14">
    <source>
        <dbReference type="EMBL" id="RAH99706.1"/>
    </source>
</evidence>
<comment type="subunit">
    <text evidence="4">Part of the SecDF-YidC-YajC translocase complex. The SecDF-YidC-YajC translocase forms a supercomplex with SecYEG, called the holo-translocon (HTL).</text>
</comment>
<dbReference type="Pfam" id="PF02699">
    <property type="entry name" value="YajC"/>
    <property type="match status" value="1"/>
</dbReference>
<comment type="caution">
    <text evidence="14">The sequence shown here is derived from an EMBL/GenBank/DDBJ whole genome shotgun (WGS) entry which is preliminary data.</text>
</comment>
<reference evidence="14 15" key="1">
    <citation type="submission" date="2018-05" db="EMBL/GenBank/DDBJ databases">
        <title>Acuticoccus sediminis sp. nov., isolated from deep-sea sediment of Indian Ocean.</title>
        <authorList>
            <person name="Liu X."/>
            <person name="Lai Q."/>
            <person name="Du Y."/>
            <person name="Sun F."/>
            <person name="Zhang X."/>
            <person name="Wang S."/>
            <person name="Shao Z."/>
        </authorList>
    </citation>
    <scope>NUCLEOTIDE SEQUENCE [LARGE SCALE GENOMIC DNA]</scope>
    <source>
        <strain evidence="14 15">PTG4-2</strain>
    </source>
</reference>
<proteinExistence type="inferred from homology"/>
<dbReference type="PANTHER" id="PTHR33909">
    <property type="entry name" value="SEC TRANSLOCON ACCESSORY COMPLEX SUBUNIT YAJC"/>
    <property type="match status" value="1"/>
</dbReference>
<comment type="function">
    <text evidence="1">The SecYEG-SecDF-YajC-YidC holo-translocon (HTL) protein secretase/insertase is a supercomplex required for protein secretion, insertion of proteins into membranes, and assembly of membrane protein complexes. While the SecYEG complex is essential for assembly of a number of proteins and complexes, the SecDF-YajC-YidC subcomplex facilitates these functions.</text>
</comment>
<dbReference type="AlphaFoldDB" id="A0A8B2NVF3"/>
<comment type="similarity">
    <text evidence="3">Belongs to the YajC family.</text>
</comment>
<dbReference type="PANTHER" id="PTHR33909:SF1">
    <property type="entry name" value="SEC TRANSLOCON ACCESSORY COMPLEX SUBUNIT YAJC"/>
    <property type="match status" value="1"/>
</dbReference>
<dbReference type="InterPro" id="IPR003849">
    <property type="entry name" value="Preprotein_translocase_YajC"/>
</dbReference>
<dbReference type="RefSeq" id="WP_075219213.1">
    <property type="nucleotide sequence ID" value="NZ_JAIWKD010000007.1"/>
</dbReference>
<keyword evidence="9" id="KW-0653">Protein transport</keyword>
<dbReference type="PRINTS" id="PR01853">
    <property type="entry name" value="YAJCTRNLCASE"/>
</dbReference>
<accession>A0A8B2NVF3</accession>
<evidence type="ECO:0000256" key="9">
    <source>
        <dbReference type="ARBA" id="ARBA00022927"/>
    </source>
</evidence>
<name>A0A8B2NVF3_9HYPH</name>
<sequence>MFITEAFAQAPGGAGGGAGFIVQLAPFLLIFVIMWFLIIRPQRQRMKQHQAMVSALKRNDTVVTAGGLIGKVTKVVDDNEIEIKFGDNEPVRVVRSTITEVRAKPEPAAAAND</sequence>
<keyword evidence="8 13" id="KW-0812">Transmembrane</keyword>
<dbReference type="NCBIfam" id="TIGR00739">
    <property type="entry name" value="yajC"/>
    <property type="match status" value="1"/>
</dbReference>
<keyword evidence="12 13" id="KW-0472">Membrane</keyword>
<organism evidence="14 15">
    <name type="scientific">Acuticoccus sediminis</name>
    <dbReference type="NCBI Taxonomy" id="2184697"/>
    <lineage>
        <taxon>Bacteria</taxon>
        <taxon>Pseudomonadati</taxon>
        <taxon>Pseudomonadota</taxon>
        <taxon>Alphaproteobacteria</taxon>
        <taxon>Hyphomicrobiales</taxon>
        <taxon>Amorphaceae</taxon>
        <taxon>Acuticoccus</taxon>
    </lineage>
</organism>
<evidence type="ECO:0000256" key="10">
    <source>
        <dbReference type="ARBA" id="ARBA00022989"/>
    </source>
</evidence>
<evidence type="ECO:0000256" key="6">
    <source>
        <dbReference type="ARBA" id="ARBA00022448"/>
    </source>
</evidence>
<evidence type="ECO:0000313" key="15">
    <source>
        <dbReference type="Proteomes" id="UP000249590"/>
    </source>
</evidence>
<evidence type="ECO:0000256" key="5">
    <source>
        <dbReference type="ARBA" id="ARBA00014962"/>
    </source>
</evidence>
<comment type="subcellular location">
    <subcellularLocation>
        <location evidence="2">Cell membrane</location>
        <topology evidence="2">Single-pass membrane protein</topology>
    </subcellularLocation>
</comment>
<evidence type="ECO:0000256" key="11">
    <source>
        <dbReference type="ARBA" id="ARBA00023010"/>
    </source>
</evidence>
<evidence type="ECO:0000256" key="13">
    <source>
        <dbReference type="SAM" id="Phobius"/>
    </source>
</evidence>
<dbReference type="SMART" id="SM01323">
    <property type="entry name" value="YajC"/>
    <property type="match status" value="1"/>
</dbReference>
<dbReference type="OrthoDB" id="9811406at2"/>